<evidence type="ECO:0000256" key="5">
    <source>
        <dbReference type="ARBA" id="ARBA00023163"/>
    </source>
</evidence>
<dbReference type="PROSITE" id="PS00829">
    <property type="entry name" value="GREAB_1"/>
    <property type="match status" value="1"/>
</dbReference>
<keyword evidence="5 8" id="KW-0804">Transcription</keyword>
<sequence>MSKYQYYTQEGYDKLKNKLQDMKTKGRQDIARQIAEARDKGDLSENAEYDAAKDAQGLLETEISKLENTMANARILDESAIDNSKVSLLNKVTIKNVKNGAKMTYTLVAEEEANLKEGKISVNSPFAKGLLGKALGDKAEIQTPGGIVEVEVMEISM</sequence>
<reference evidence="12 13" key="1">
    <citation type="submission" date="2015-07" db="EMBL/GenBank/DDBJ databases">
        <title>The draft genome sequence of Leadbetterella sp. JN14-9.</title>
        <authorList>
            <person name="Liu Y."/>
            <person name="Du J."/>
            <person name="Shao Z."/>
        </authorList>
    </citation>
    <scope>NUCLEOTIDE SEQUENCE [LARGE SCALE GENOMIC DNA]</scope>
    <source>
        <strain evidence="12 13">JN14-9</strain>
    </source>
</reference>
<dbReference type="RefSeq" id="WP_055148104.1">
    <property type="nucleotide sequence ID" value="NZ_JXSZ01000009.1"/>
</dbReference>
<dbReference type="Gene3D" id="1.10.287.180">
    <property type="entry name" value="Transcription elongation factor, GreA/GreB, N-terminal domain"/>
    <property type="match status" value="1"/>
</dbReference>
<dbReference type="GO" id="GO:0032784">
    <property type="term" value="P:regulation of DNA-templated transcription elongation"/>
    <property type="evidence" value="ECO:0007669"/>
    <property type="project" value="UniProtKB-UniRule"/>
</dbReference>
<dbReference type="InterPro" id="IPR006359">
    <property type="entry name" value="Tscrpt_elong_fac_GreA"/>
</dbReference>
<dbReference type="HAMAP" id="MF_00105">
    <property type="entry name" value="GreA_GreB"/>
    <property type="match status" value="1"/>
</dbReference>
<evidence type="ECO:0000313" key="13">
    <source>
        <dbReference type="Proteomes" id="UP000050454"/>
    </source>
</evidence>
<comment type="caution">
    <text evidence="12">The sequence shown here is derived from an EMBL/GenBank/DDBJ whole genome shotgun (WGS) entry which is preliminary data.</text>
</comment>
<dbReference type="EMBL" id="LGTQ01000009">
    <property type="protein sequence ID" value="KPM47767.1"/>
    <property type="molecule type" value="Genomic_DNA"/>
</dbReference>
<dbReference type="GO" id="GO:0070063">
    <property type="term" value="F:RNA polymerase binding"/>
    <property type="evidence" value="ECO:0007669"/>
    <property type="project" value="InterPro"/>
</dbReference>
<evidence type="ECO:0000256" key="8">
    <source>
        <dbReference type="HAMAP-Rule" id="MF_00105"/>
    </source>
</evidence>
<dbReference type="PROSITE" id="PS00830">
    <property type="entry name" value="GREAB_2"/>
    <property type="match status" value="1"/>
</dbReference>
<evidence type="ECO:0000256" key="4">
    <source>
        <dbReference type="ARBA" id="ARBA00023125"/>
    </source>
</evidence>
<dbReference type="Proteomes" id="UP000050454">
    <property type="component" value="Unassembled WGS sequence"/>
</dbReference>
<evidence type="ECO:0000256" key="3">
    <source>
        <dbReference type="ARBA" id="ARBA00023015"/>
    </source>
</evidence>
<organism evidence="12 13">
    <name type="scientific">Jiulongibacter sediminis</name>
    <dbReference type="NCBI Taxonomy" id="1605367"/>
    <lineage>
        <taxon>Bacteria</taxon>
        <taxon>Pseudomonadati</taxon>
        <taxon>Bacteroidota</taxon>
        <taxon>Cytophagia</taxon>
        <taxon>Cytophagales</taxon>
        <taxon>Leadbetterellaceae</taxon>
        <taxon>Jiulongibacter</taxon>
    </lineage>
</organism>
<dbReference type="GO" id="GO:0003746">
    <property type="term" value="F:translation elongation factor activity"/>
    <property type="evidence" value="ECO:0007669"/>
    <property type="project" value="UniProtKB-KW"/>
</dbReference>
<evidence type="ECO:0000256" key="1">
    <source>
        <dbReference type="ARBA" id="ARBA00008213"/>
    </source>
</evidence>
<dbReference type="FunFam" id="3.10.50.30:FF:000001">
    <property type="entry name" value="Transcription elongation factor GreA"/>
    <property type="match status" value="1"/>
</dbReference>
<dbReference type="InterPro" id="IPR022691">
    <property type="entry name" value="Tscrpt_elong_fac_GreA/B_N"/>
</dbReference>
<dbReference type="NCBIfam" id="TIGR01462">
    <property type="entry name" value="greA"/>
    <property type="match status" value="1"/>
</dbReference>
<keyword evidence="12" id="KW-0251">Elongation factor</keyword>
<dbReference type="InterPro" id="IPR036953">
    <property type="entry name" value="GreA/GreB_C_sf"/>
</dbReference>
<dbReference type="Pfam" id="PF01272">
    <property type="entry name" value="GreA_GreB"/>
    <property type="match status" value="1"/>
</dbReference>
<dbReference type="InterPro" id="IPR028624">
    <property type="entry name" value="Tscrpt_elong_fac_GreA/B"/>
</dbReference>
<dbReference type="GO" id="GO:0006354">
    <property type="term" value="P:DNA-templated transcription elongation"/>
    <property type="evidence" value="ECO:0007669"/>
    <property type="project" value="TreeGrafter"/>
</dbReference>
<dbReference type="FunFam" id="1.10.287.180:FF:000001">
    <property type="entry name" value="Transcription elongation factor GreA"/>
    <property type="match status" value="1"/>
</dbReference>
<dbReference type="SUPFAM" id="SSF46557">
    <property type="entry name" value="GreA transcript cleavage protein, N-terminal domain"/>
    <property type="match status" value="1"/>
</dbReference>
<dbReference type="Pfam" id="PF03449">
    <property type="entry name" value="GreA_GreB_N"/>
    <property type="match status" value="1"/>
</dbReference>
<dbReference type="PANTHER" id="PTHR30437:SF4">
    <property type="entry name" value="TRANSCRIPTION ELONGATION FACTOR GREA"/>
    <property type="match status" value="1"/>
</dbReference>
<dbReference type="OrthoDB" id="9808774at2"/>
<evidence type="ECO:0000256" key="7">
    <source>
        <dbReference type="ARBA" id="ARBA00030776"/>
    </source>
</evidence>
<evidence type="ECO:0000259" key="11">
    <source>
        <dbReference type="Pfam" id="PF03449"/>
    </source>
</evidence>
<proteinExistence type="inferred from homology"/>
<evidence type="ECO:0000256" key="2">
    <source>
        <dbReference type="ARBA" id="ARBA00013729"/>
    </source>
</evidence>
<keyword evidence="12" id="KW-0648">Protein biosynthesis</keyword>
<feature type="domain" description="Transcription elongation factor GreA/GreB C-terminal" evidence="10">
    <location>
        <begin position="83"/>
        <end position="156"/>
    </location>
</feature>
<dbReference type="STRING" id="1605367.AFM12_10885"/>
<feature type="domain" description="Transcription elongation factor GreA/GreB N-terminal" evidence="11">
    <location>
        <begin position="6"/>
        <end position="75"/>
    </location>
</feature>
<dbReference type="InterPro" id="IPR036805">
    <property type="entry name" value="Tscrpt_elong_fac_GreA/B_N_sf"/>
</dbReference>
<dbReference type="AlphaFoldDB" id="A0A0P7BKH7"/>
<gene>
    <name evidence="8" type="primary">greA</name>
    <name evidence="12" type="ORF">AFM12_10885</name>
</gene>
<dbReference type="InterPro" id="IPR023459">
    <property type="entry name" value="Tscrpt_elong_fac_GreA/B_fam"/>
</dbReference>
<dbReference type="PIRSF" id="PIRSF006092">
    <property type="entry name" value="GreA_GreB"/>
    <property type="match status" value="1"/>
</dbReference>
<dbReference type="PATRIC" id="fig|1605367.3.peg.3568"/>
<evidence type="ECO:0000256" key="9">
    <source>
        <dbReference type="RuleBase" id="RU000556"/>
    </source>
</evidence>
<protein>
    <recommendedName>
        <fullName evidence="2 8">Transcription elongation factor GreA</fullName>
    </recommendedName>
    <alternativeName>
        <fullName evidence="7 8">Transcript cleavage factor GreA</fullName>
    </alternativeName>
</protein>
<dbReference type="SUPFAM" id="SSF54534">
    <property type="entry name" value="FKBP-like"/>
    <property type="match status" value="1"/>
</dbReference>
<evidence type="ECO:0000256" key="6">
    <source>
        <dbReference type="ARBA" id="ARBA00024916"/>
    </source>
</evidence>
<keyword evidence="4 8" id="KW-0238">DNA-binding</keyword>
<dbReference type="Gene3D" id="3.10.50.30">
    <property type="entry name" value="Transcription elongation factor, GreA/GreB, C-terminal domain"/>
    <property type="match status" value="1"/>
</dbReference>
<dbReference type="NCBIfam" id="NF001263">
    <property type="entry name" value="PRK00226.1-4"/>
    <property type="match status" value="1"/>
</dbReference>
<keyword evidence="3 8" id="KW-0805">Transcription regulation</keyword>
<dbReference type="InterPro" id="IPR018151">
    <property type="entry name" value="TF_GreA/GreB_CS"/>
</dbReference>
<name>A0A0P7BKH7_9BACT</name>
<evidence type="ECO:0000313" key="12">
    <source>
        <dbReference type="EMBL" id="KPM47767.1"/>
    </source>
</evidence>
<dbReference type="PANTHER" id="PTHR30437">
    <property type="entry name" value="TRANSCRIPTION ELONGATION FACTOR GREA"/>
    <property type="match status" value="1"/>
</dbReference>
<accession>A0A0P7BKH7</accession>
<keyword evidence="13" id="KW-1185">Reference proteome</keyword>
<dbReference type="InterPro" id="IPR001437">
    <property type="entry name" value="Tscrpt_elong_fac_GreA/B_C"/>
</dbReference>
<evidence type="ECO:0000259" key="10">
    <source>
        <dbReference type="Pfam" id="PF01272"/>
    </source>
</evidence>
<comment type="function">
    <text evidence="6 8 9">Necessary for efficient RNA polymerase transcription elongation past template-encoded arresting sites. The arresting sites in DNA have the property of trapping a certain fraction of elongating RNA polymerases that pass through, resulting in locked ternary complexes. Cleavage of the nascent transcript by cleavage factors such as GreA or GreB allows the resumption of elongation from the new 3'terminus. GreA releases sequences of 2 to 3 nucleotides.</text>
</comment>
<dbReference type="GO" id="GO:0003677">
    <property type="term" value="F:DNA binding"/>
    <property type="evidence" value="ECO:0007669"/>
    <property type="project" value="UniProtKB-UniRule"/>
</dbReference>
<comment type="similarity">
    <text evidence="1 8 9">Belongs to the GreA/GreB family.</text>
</comment>